<accession>A0A504YF62</accession>
<keyword evidence="4" id="KW-1185">Reference proteome</keyword>
<dbReference type="OrthoDB" id="6251927at2759"/>
<proteinExistence type="predicted"/>
<dbReference type="EMBL" id="SUNJ01010282">
    <property type="protein sequence ID" value="TPP59764.1"/>
    <property type="molecule type" value="Genomic_DNA"/>
</dbReference>
<comment type="caution">
    <text evidence="3">The sequence shown here is derived from an EMBL/GenBank/DDBJ whole genome shotgun (WGS) entry which is preliminary data.</text>
</comment>
<dbReference type="AlphaFoldDB" id="A0A504YF62"/>
<feature type="coiled-coil region" evidence="1">
    <location>
        <begin position="790"/>
        <end position="829"/>
    </location>
</feature>
<evidence type="ECO:0000256" key="2">
    <source>
        <dbReference type="SAM" id="MobiDB-lite"/>
    </source>
</evidence>
<keyword evidence="1" id="KW-0175">Coiled coil</keyword>
<organism evidence="3 4">
    <name type="scientific">Fasciola gigantica</name>
    <name type="common">Giant liver fluke</name>
    <dbReference type="NCBI Taxonomy" id="46835"/>
    <lineage>
        <taxon>Eukaryota</taxon>
        <taxon>Metazoa</taxon>
        <taxon>Spiralia</taxon>
        <taxon>Lophotrochozoa</taxon>
        <taxon>Platyhelminthes</taxon>
        <taxon>Trematoda</taxon>
        <taxon>Digenea</taxon>
        <taxon>Plagiorchiida</taxon>
        <taxon>Echinostomata</taxon>
        <taxon>Echinostomatoidea</taxon>
        <taxon>Fasciolidae</taxon>
        <taxon>Fasciola</taxon>
    </lineage>
</organism>
<sequence>MDEEIASQNCFLSKLFMEFINKECKHSTERKALLSEVARFYDQLIESSRLSAIQFMNAVDQRKEAVNSQYCHAFTKKAFAEILSRELKEVGLLTKEIETQAANAQAELTDLATSHDSDRIRLADLHEIHSLQLSRLREQLFIDVDRNTGKRDAAMRMADLLCPKNTVWVLDQMYCFTEKWVIACNHCLLLSRKLLAELFDRFAACTEGSKHLTEFFELLITQSADCLGSLTEQLQSVEHYLQPAYSDDYNRQDLRYTTKCVEQFSKLRDSAKNTLEETKKIWNVKRSSVLHAIGLNADEYAAYLSEQHVLDRPMESLHSPGVPSLGALSAVLRLNCSSRNVTQPQFYQALLENSAEEIDLGELKQMLKLASDEFHTLMELFYSVPFLSSSCAESRPMDEVPQTESGEKGITNLRNICEEFSSILSDQESRLWQLLDLNETGLSTFIHLIEQFLSDVSDNPEHGSQVFPKLDQYQKKIGAWKELLLVKPVRTDGSNGSSCSLKRTEQLGPSETVNQRTSLLCLQSNLDRRLTEFNQTLAQCISIQKQRILFCDQRTVSWLARSLVTLSIRPEWIGQLQPRSCKSVDEQTSVEPIPPPFASVSSTDPVSNSEYSVAGSDMQNEEQSLTRESSLLTNQNSPDAQIDSEMDLKFYSPYEQILEDFVPFNVLFALAKEITEIKTLVTCIRDQFSTIFRLSQASNNQMTVNDSQIALKTLEEVSEEFIVAWQNLYDEMVLAIQNDSATSVELQSSASDSWKPEPRIPFDADAARQNNGNQYVCLNSINSFERRKKSNDLREKMARERQEKLAAEKSLVQQVNRDLEQELDNICQEWVALRHITSTDYSESSS</sequence>
<evidence type="ECO:0000256" key="1">
    <source>
        <dbReference type="SAM" id="Coils"/>
    </source>
</evidence>
<dbReference type="Proteomes" id="UP000316759">
    <property type="component" value="Unassembled WGS sequence"/>
</dbReference>
<evidence type="ECO:0000313" key="3">
    <source>
        <dbReference type="EMBL" id="TPP59764.1"/>
    </source>
</evidence>
<gene>
    <name evidence="3" type="ORF">FGIG_04004</name>
</gene>
<protein>
    <submittedName>
        <fullName evidence="3">Uncharacterized protein</fullName>
    </submittedName>
</protein>
<feature type="region of interest" description="Disordered" evidence="2">
    <location>
        <begin position="584"/>
        <end position="639"/>
    </location>
</feature>
<name>A0A504YF62_FASGI</name>
<reference evidence="3 4" key="1">
    <citation type="submission" date="2019-04" db="EMBL/GenBank/DDBJ databases">
        <title>Annotation for the trematode Fasciola gigantica.</title>
        <authorList>
            <person name="Choi Y.-J."/>
        </authorList>
    </citation>
    <scope>NUCLEOTIDE SEQUENCE [LARGE SCALE GENOMIC DNA]</scope>
    <source>
        <strain evidence="3">Uganda_cow_1</strain>
    </source>
</reference>
<evidence type="ECO:0000313" key="4">
    <source>
        <dbReference type="Proteomes" id="UP000316759"/>
    </source>
</evidence>
<feature type="compositionally biased region" description="Polar residues" evidence="2">
    <location>
        <begin position="599"/>
        <end position="639"/>
    </location>
</feature>